<feature type="region of interest" description="Disordered" evidence="1">
    <location>
        <begin position="361"/>
        <end position="380"/>
    </location>
</feature>
<dbReference type="RefSeq" id="WP_128797718.1">
    <property type="nucleotide sequence ID" value="NZ_CP034669.1"/>
</dbReference>
<accession>A0A410RVX8</accession>
<proteinExistence type="predicted"/>
<gene>
    <name evidence="2" type="ORF">EJ065_4503</name>
</gene>
<feature type="compositionally biased region" description="Polar residues" evidence="1">
    <location>
        <begin position="25"/>
        <end position="34"/>
    </location>
</feature>
<dbReference type="Proteomes" id="UP000288758">
    <property type="component" value="Chromosome"/>
</dbReference>
<protein>
    <submittedName>
        <fullName evidence="2">Uncharacterized protein</fullName>
    </submittedName>
</protein>
<name>A0A410RVX8_CORCK</name>
<feature type="region of interest" description="Disordered" evidence="1">
    <location>
        <begin position="25"/>
        <end position="47"/>
    </location>
</feature>
<dbReference type="EMBL" id="CP034669">
    <property type="protein sequence ID" value="QAT86053.1"/>
    <property type="molecule type" value="Genomic_DNA"/>
</dbReference>
<feature type="compositionally biased region" description="Pro residues" evidence="1">
    <location>
        <begin position="369"/>
        <end position="380"/>
    </location>
</feature>
<evidence type="ECO:0000313" key="2">
    <source>
        <dbReference type="EMBL" id="QAT86053.1"/>
    </source>
</evidence>
<reference evidence="2 3" key="1">
    <citation type="submission" date="2018-12" db="EMBL/GenBank/DDBJ databases">
        <title>Complete Genome Sequence of the Corallopyronin A producing Myxobacterium Corallococcus coralloides B035.</title>
        <authorList>
            <person name="Bouhired S.M."/>
            <person name="Rupp O."/>
            <person name="Blom J."/>
            <person name="Schaeberle T.F."/>
            <person name="Kehraus S."/>
            <person name="Schiefer A."/>
            <person name="Pfarr K."/>
            <person name="Goesmann A."/>
            <person name="Hoerauf A."/>
            <person name="Koenig G.M."/>
        </authorList>
    </citation>
    <scope>NUCLEOTIDE SEQUENCE [LARGE SCALE GENOMIC DNA]</scope>
    <source>
        <strain evidence="2 3">B035</strain>
    </source>
</reference>
<organism evidence="2 3">
    <name type="scientific">Corallococcus coralloides</name>
    <name type="common">Myxococcus coralloides</name>
    <dbReference type="NCBI Taxonomy" id="184914"/>
    <lineage>
        <taxon>Bacteria</taxon>
        <taxon>Pseudomonadati</taxon>
        <taxon>Myxococcota</taxon>
        <taxon>Myxococcia</taxon>
        <taxon>Myxococcales</taxon>
        <taxon>Cystobacterineae</taxon>
        <taxon>Myxococcaceae</taxon>
        <taxon>Corallococcus</taxon>
    </lineage>
</organism>
<sequence>MQRALFVGTLLGAALLNAGCQDSSNNPAASTFTPRPTYENREPEGLTSRLNGFTVDPEAYFFNLAACAPPPAQCPLPPLYAEFSPLLQRAVVKNAAITLLDSATGQPLAASGVITASDANGVWTLDKVPTRRGAPYFVLSLVSTEMPPIPSGTLANNAPAQPPLPPLPPVPEGSYVSTLTVRPVVPAHSACVGLEALQMSDKGILEAVAKYLTAESSTPDVPIPVADLLDSAKFGGVTVFWLYRPGFPVFRVPAANTTVEASAGRVLNIEWAPVGALPPPLAPFQSTRGFFIPPGPPAPNSSLGIVAVVHPPSPPGPPPVVHYEAKDSTTSDPEGRPWVLQPLDLPVAPGTVTFAGLQMYSKTPSTTPQIPPPSTCLPGQ</sequence>
<evidence type="ECO:0000313" key="3">
    <source>
        <dbReference type="Proteomes" id="UP000288758"/>
    </source>
</evidence>
<dbReference type="AlphaFoldDB" id="A0A410RVX8"/>
<evidence type="ECO:0000256" key="1">
    <source>
        <dbReference type="SAM" id="MobiDB-lite"/>
    </source>
</evidence>